<dbReference type="Proteomes" id="UP001056012">
    <property type="component" value="Chromosome 3"/>
</dbReference>
<keyword evidence="12" id="KW-0539">Nucleus</keyword>
<keyword evidence="8 13" id="KW-1133">Transmembrane helix</keyword>
<dbReference type="InterPro" id="IPR019049">
    <property type="entry name" value="Nucleoporin_prot_Ndc1/Nup"/>
</dbReference>
<evidence type="ECO:0000256" key="1">
    <source>
        <dbReference type="ARBA" id="ARBA00004232"/>
    </source>
</evidence>
<dbReference type="GO" id="GO:0106166">
    <property type="term" value="F:spindle pole body-nuclear membrane anchor activity"/>
    <property type="evidence" value="ECO:0007669"/>
    <property type="project" value="TreeGrafter"/>
</dbReference>
<keyword evidence="6" id="KW-0509">mRNA transport</keyword>
<dbReference type="PANTHER" id="PTHR13269:SF6">
    <property type="entry name" value="NUCLEOPORIN NDC1"/>
    <property type="match status" value="1"/>
</dbReference>
<dbReference type="GO" id="GO:0031965">
    <property type="term" value="C:nuclear membrane"/>
    <property type="evidence" value="ECO:0007669"/>
    <property type="project" value="UniProtKB-SubCell"/>
</dbReference>
<dbReference type="GO" id="GO:0006999">
    <property type="term" value="P:nuclear pore organization"/>
    <property type="evidence" value="ECO:0007669"/>
    <property type="project" value="TreeGrafter"/>
</dbReference>
<evidence type="ECO:0000256" key="6">
    <source>
        <dbReference type="ARBA" id="ARBA00022816"/>
    </source>
</evidence>
<keyword evidence="15" id="KW-1185">Reference proteome</keyword>
<evidence type="ECO:0000256" key="12">
    <source>
        <dbReference type="ARBA" id="ARBA00023242"/>
    </source>
</evidence>
<dbReference type="GO" id="GO:0070631">
    <property type="term" value="P:spindle pole body localization"/>
    <property type="evidence" value="ECO:0007669"/>
    <property type="project" value="TreeGrafter"/>
</dbReference>
<feature type="transmembrane region" description="Helical" evidence="13">
    <location>
        <begin position="29"/>
        <end position="47"/>
    </location>
</feature>
<gene>
    <name evidence="14" type="ORF">yc1106_03910</name>
</gene>
<proteinExistence type="inferred from homology"/>
<dbReference type="OrthoDB" id="67850at2759"/>
<feature type="transmembrane region" description="Helical" evidence="13">
    <location>
        <begin position="262"/>
        <end position="285"/>
    </location>
</feature>
<dbReference type="AlphaFoldDB" id="A0A9Q8Z6C8"/>
<keyword evidence="11 13" id="KW-0472">Membrane</keyword>
<dbReference type="GO" id="GO:0015031">
    <property type="term" value="P:protein transport"/>
    <property type="evidence" value="ECO:0007669"/>
    <property type="project" value="UniProtKB-KW"/>
</dbReference>
<keyword evidence="5 13" id="KW-0812">Transmembrane</keyword>
<evidence type="ECO:0000256" key="2">
    <source>
        <dbReference type="ARBA" id="ARBA00004567"/>
    </source>
</evidence>
<evidence type="ECO:0000256" key="8">
    <source>
        <dbReference type="ARBA" id="ARBA00022989"/>
    </source>
</evidence>
<dbReference type="GO" id="GO:0005816">
    <property type="term" value="C:spindle pole body"/>
    <property type="evidence" value="ECO:0007669"/>
    <property type="project" value="TreeGrafter"/>
</dbReference>
<organism evidence="14 15">
    <name type="scientific">Curvularia clavata</name>
    <dbReference type="NCBI Taxonomy" id="95742"/>
    <lineage>
        <taxon>Eukaryota</taxon>
        <taxon>Fungi</taxon>
        <taxon>Dikarya</taxon>
        <taxon>Ascomycota</taxon>
        <taxon>Pezizomycotina</taxon>
        <taxon>Dothideomycetes</taxon>
        <taxon>Pleosporomycetidae</taxon>
        <taxon>Pleosporales</taxon>
        <taxon>Pleosporineae</taxon>
        <taxon>Pleosporaceae</taxon>
        <taxon>Curvularia</taxon>
    </lineage>
</organism>
<protein>
    <submittedName>
        <fullName evidence="14">Nucleoporin NDC1</fullName>
    </submittedName>
</protein>
<sequence>MAPLVPLGTQVRPYRDYLTPALHRRFNRASRYTLLLCYAIACWMGEWDSPLWVFFPIGLTGIRTLLLFLSALAVYVLRVAQWHVGRRQTPTQAQTFTKYFFRLSTIVTLIAYAFSAMIFVETYIWSRGAKDRLAFIEAGRMHERFRLNERPLYLRYLFYLLAAAQSGVHLSKDYDKIEVPAMKPKKDRGDAAPARRAPKPRHVLIRQLKAIATHSSSLAAVISVVGFALYFVVTRNLIWSYYYSLGRYLWSLSKTSTPTGLAPFLPLCLMFVTEGTLLVILWEFVNKTFDVYIAQEPLKNDRPITNDSKDPNGSLLNGLKSKKDTVKAIAFWELALITDAFPDRRKTIYSEMDRKKAPTHQQTTDLCLGELKFLLERVSIGLDPAYNPVIEGGKEQSTAPVNLVPRISQPLKDDKAIAAAPPKPNTRLEHFEAATADIAKAHSAPGNAQKAYSREAINKGFIKAQEGAKEAESLFTTYYNKFVSSPIGTLFRQPLQRTVNIVVLGAPYSRISMICNAVTSLANLAVFSLSEDSLGRFHEGVPAMVRVLTTALNKIDEYMETVPIHPSDTETLAKPEAERRKVREVEEVRECLREGLEKILGSFNEYLSGMGLSKLEVMEAKKAASAKKAPEMIQAGGR</sequence>
<feature type="transmembrane region" description="Helical" evidence="13">
    <location>
        <begin position="53"/>
        <end position="78"/>
    </location>
</feature>
<accession>A0A9Q8Z6C8</accession>
<evidence type="ECO:0000313" key="15">
    <source>
        <dbReference type="Proteomes" id="UP001056012"/>
    </source>
</evidence>
<evidence type="ECO:0000313" key="14">
    <source>
        <dbReference type="EMBL" id="USP76636.1"/>
    </source>
</evidence>
<name>A0A9Q8Z6C8_CURCL</name>
<dbReference type="PANTHER" id="PTHR13269">
    <property type="entry name" value="NUCLEOPORIN NDC1"/>
    <property type="match status" value="1"/>
</dbReference>
<dbReference type="VEuPathDB" id="FungiDB:yc1106_03910"/>
<evidence type="ECO:0000256" key="11">
    <source>
        <dbReference type="ARBA" id="ARBA00023136"/>
    </source>
</evidence>
<evidence type="ECO:0000256" key="7">
    <source>
        <dbReference type="ARBA" id="ARBA00022927"/>
    </source>
</evidence>
<evidence type="ECO:0000256" key="10">
    <source>
        <dbReference type="ARBA" id="ARBA00023132"/>
    </source>
</evidence>
<feature type="transmembrane region" description="Helical" evidence="13">
    <location>
        <begin position="218"/>
        <end position="242"/>
    </location>
</feature>
<keyword evidence="7" id="KW-0653">Protein transport</keyword>
<evidence type="ECO:0000256" key="3">
    <source>
        <dbReference type="ARBA" id="ARBA00005760"/>
    </source>
</evidence>
<reference evidence="14" key="1">
    <citation type="submission" date="2021-12" db="EMBL/GenBank/DDBJ databases">
        <title>Curvularia clavata genome.</title>
        <authorList>
            <person name="Cao Y."/>
        </authorList>
    </citation>
    <scope>NUCLEOTIDE SEQUENCE</scope>
    <source>
        <strain evidence="14">Yc1106</strain>
    </source>
</reference>
<evidence type="ECO:0000256" key="5">
    <source>
        <dbReference type="ARBA" id="ARBA00022692"/>
    </source>
</evidence>
<comment type="similarity">
    <text evidence="3">Belongs to the NDC1 family.</text>
</comment>
<evidence type="ECO:0000256" key="13">
    <source>
        <dbReference type="SAM" id="Phobius"/>
    </source>
</evidence>
<evidence type="ECO:0000256" key="4">
    <source>
        <dbReference type="ARBA" id="ARBA00022448"/>
    </source>
</evidence>
<evidence type="ECO:0000256" key="9">
    <source>
        <dbReference type="ARBA" id="ARBA00023010"/>
    </source>
</evidence>
<dbReference type="Pfam" id="PF09531">
    <property type="entry name" value="Ndc1_Nup"/>
    <property type="match status" value="1"/>
</dbReference>
<feature type="transmembrane region" description="Helical" evidence="13">
    <location>
        <begin position="99"/>
        <end position="120"/>
    </location>
</feature>
<keyword evidence="9" id="KW-0811">Translocation</keyword>
<comment type="subcellular location">
    <subcellularLocation>
        <location evidence="1">Nucleus membrane</location>
        <topology evidence="1">Multi-pass membrane protein</topology>
    </subcellularLocation>
    <subcellularLocation>
        <location evidence="2">Nucleus</location>
        <location evidence="2">Nuclear pore complex</location>
    </subcellularLocation>
</comment>
<keyword evidence="10" id="KW-0906">Nuclear pore complex</keyword>
<keyword evidence="4" id="KW-0813">Transport</keyword>
<dbReference type="EMBL" id="CP089276">
    <property type="protein sequence ID" value="USP76636.1"/>
    <property type="molecule type" value="Genomic_DNA"/>
</dbReference>
<dbReference type="GO" id="GO:0051028">
    <property type="term" value="P:mRNA transport"/>
    <property type="evidence" value="ECO:0007669"/>
    <property type="project" value="UniProtKB-KW"/>
</dbReference>
<dbReference type="GO" id="GO:0070762">
    <property type="term" value="C:nuclear pore transmembrane ring"/>
    <property type="evidence" value="ECO:0007669"/>
    <property type="project" value="TreeGrafter"/>
</dbReference>